<dbReference type="CDD" id="cd02966">
    <property type="entry name" value="TlpA_like_family"/>
    <property type="match status" value="1"/>
</dbReference>
<dbReference type="EMBL" id="FNAQ01000004">
    <property type="protein sequence ID" value="SDE18109.1"/>
    <property type="molecule type" value="Genomic_DNA"/>
</dbReference>
<dbReference type="InterPro" id="IPR036249">
    <property type="entry name" value="Thioredoxin-like_sf"/>
</dbReference>
<dbReference type="Gene3D" id="3.40.30.10">
    <property type="entry name" value="Glutaredoxin"/>
    <property type="match status" value="1"/>
</dbReference>
<evidence type="ECO:0000256" key="2">
    <source>
        <dbReference type="ARBA" id="ARBA00022748"/>
    </source>
</evidence>
<dbReference type="STRING" id="57664.SAMN05661003_104194"/>
<reference evidence="7" key="1">
    <citation type="submission" date="2016-10" db="EMBL/GenBank/DDBJ databases">
        <authorList>
            <person name="Varghese N."/>
            <person name="Submissions S."/>
        </authorList>
    </citation>
    <scope>NUCLEOTIDE SEQUENCE [LARGE SCALE GENOMIC DNA]</scope>
    <source>
        <strain evidence="7">DSM 8987</strain>
    </source>
</reference>
<dbReference type="InterPro" id="IPR017937">
    <property type="entry name" value="Thioredoxin_CS"/>
</dbReference>
<evidence type="ECO:0000256" key="3">
    <source>
        <dbReference type="ARBA" id="ARBA00023157"/>
    </source>
</evidence>
<dbReference type="InterPro" id="IPR050553">
    <property type="entry name" value="Thioredoxin_ResA/DsbE_sf"/>
</dbReference>
<organism evidence="6 7">
    <name type="scientific">Desulfuromonas thiophila</name>
    <dbReference type="NCBI Taxonomy" id="57664"/>
    <lineage>
        <taxon>Bacteria</taxon>
        <taxon>Pseudomonadati</taxon>
        <taxon>Thermodesulfobacteriota</taxon>
        <taxon>Desulfuromonadia</taxon>
        <taxon>Desulfuromonadales</taxon>
        <taxon>Desulfuromonadaceae</taxon>
        <taxon>Desulfuromonas</taxon>
    </lineage>
</organism>
<evidence type="ECO:0000256" key="4">
    <source>
        <dbReference type="ARBA" id="ARBA00023284"/>
    </source>
</evidence>
<dbReference type="Proteomes" id="UP000243205">
    <property type="component" value="Unassembled WGS sequence"/>
</dbReference>
<dbReference type="RefSeq" id="WP_092077362.1">
    <property type="nucleotide sequence ID" value="NZ_FNAQ01000004.1"/>
</dbReference>
<keyword evidence="2" id="KW-0201">Cytochrome c-type biogenesis</keyword>
<dbReference type="InterPro" id="IPR013766">
    <property type="entry name" value="Thioredoxin_domain"/>
</dbReference>
<dbReference type="AlphaFoldDB" id="A0A1G7ATE9"/>
<keyword evidence="7" id="KW-1185">Reference proteome</keyword>
<evidence type="ECO:0000313" key="7">
    <source>
        <dbReference type="Proteomes" id="UP000243205"/>
    </source>
</evidence>
<feature type="domain" description="Thioredoxin" evidence="5">
    <location>
        <begin position="35"/>
        <end position="174"/>
    </location>
</feature>
<dbReference type="GO" id="GO:0016491">
    <property type="term" value="F:oxidoreductase activity"/>
    <property type="evidence" value="ECO:0007669"/>
    <property type="project" value="InterPro"/>
</dbReference>
<dbReference type="SUPFAM" id="SSF52833">
    <property type="entry name" value="Thioredoxin-like"/>
    <property type="match status" value="1"/>
</dbReference>
<evidence type="ECO:0000313" key="6">
    <source>
        <dbReference type="EMBL" id="SDE18109.1"/>
    </source>
</evidence>
<name>A0A1G7ATE9_9BACT</name>
<dbReference type="GO" id="GO:0030313">
    <property type="term" value="C:cell envelope"/>
    <property type="evidence" value="ECO:0007669"/>
    <property type="project" value="UniProtKB-SubCell"/>
</dbReference>
<dbReference type="Pfam" id="PF00578">
    <property type="entry name" value="AhpC-TSA"/>
    <property type="match status" value="1"/>
</dbReference>
<dbReference type="GO" id="GO:0017004">
    <property type="term" value="P:cytochrome complex assembly"/>
    <property type="evidence" value="ECO:0007669"/>
    <property type="project" value="UniProtKB-KW"/>
</dbReference>
<proteinExistence type="predicted"/>
<gene>
    <name evidence="6" type="ORF">SAMN05661003_104194</name>
</gene>
<dbReference type="PROSITE" id="PS51352">
    <property type="entry name" value="THIOREDOXIN_2"/>
    <property type="match status" value="1"/>
</dbReference>
<dbReference type="PROSITE" id="PS00194">
    <property type="entry name" value="THIOREDOXIN_1"/>
    <property type="match status" value="1"/>
</dbReference>
<dbReference type="PANTHER" id="PTHR42852">
    <property type="entry name" value="THIOL:DISULFIDE INTERCHANGE PROTEIN DSBE"/>
    <property type="match status" value="1"/>
</dbReference>
<dbReference type="GO" id="GO:0016209">
    <property type="term" value="F:antioxidant activity"/>
    <property type="evidence" value="ECO:0007669"/>
    <property type="project" value="InterPro"/>
</dbReference>
<dbReference type="InterPro" id="IPR000866">
    <property type="entry name" value="AhpC/TSA"/>
</dbReference>
<dbReference type="PANTHER" id="PTHR42852:SF6">
    <property type="entry name" value="THIOL:DISULFIDE INTERCHANGE PROTEIN DSBE"/>
    <property type="match status" value="1"/>
</dbReference>
<sequence>MKRLFLALLLILLVGAGWLWWQAPSLPTAERLMEAKTLQPAPDFSLSDLHGRQVRLTDLKGQVVLVNFWASWCPPCRQEMPSMEELYRQLHGEGVELLAINVEENAAVAAAAFLRQHPHSFPVLLDPQADAQKAYNVSRFPETFIVDRDGQIVERVVGAIDWADPRVIDFLRQL</sequence>
<protein>
    <submittedName>
        <fullName evidence="6">Peroxiredoxin</fullName>
    </submittedName>
</protein>
<evidence type="ECO:0000259" key="5">
    <source>
        <dbReference type="PROSITE" id="PS51352"/>
    </source>
</evidence>
<keyword evidence="4" id="KW-0676">Redox-active center</keyword>
<accession>A0A1G7ATE9</accession>
<comment type="subcellular location">
    <subcellularLocation>
        <location evidence="1">Cell envelope</location>
    </subcellularLocation>
</comment>
<keyword evidence="3" id="KW-1015">Disulfide bond</keyword>
<evidence type="ECO:0000256" key="1">
    <source>
        <dbReference type="ARBA" id="ARBA00004196"/>
    </source>
</evidence>